<dbReference type="InterPro" id="IPR036397">
    <property type="entry name" value="RNaseH_sf"/>
</dbReference>
<protein>
    <submittedName>
        <fullName evidence="1">Uncharacterized protein</fullName>
    </submittedName>
</protein>
<dbReference type="SUPFAM" id="SSF53098">
    <property type="entry name" value="Ribonuclease H-like"/>
    <property type="match status" value="1"/>
</dbReference>
<dbReference type="AlphaFoldDB" id="A0A4Q9KR58"/>
<dbReference type="GO" id="GO:0003676">
    <property type="term" value="F:nucleic acid binding"/>
    <property type="evidence" value="ECO:0007669"/>
    <property type="project" value="InterPro"/>
</dbReference>
<dbReference type="Gene3D" id="3.30.420.10">
    <property type="entry name" value="Ribonuclease H-like superfamily/Ribonuclease H"/>
    <property type="match status" value="1"/>
</dbReference>
<accession>A0A4Q9KR58</accession>
<proteinExistence type="predicted"/>
<organism evidence="1 2">
    <name type="scientific">Hamiltosporidium magnivora</name>
    <dbReference type="NCBI Taxonomy" id="148818"/>
    <lineage>
        <taxon>Eukaryota</taxon>
        <taxon>Fungi</taxon>
        <taxon>Fungi incertae sedis</taxon>
        <taxon>Microsporidia</taxon>
        <taxon>Dubosqiidae</taxon>
        <taxon>Hamiltosporidium</taxon>
    </lineage>
</organism>
<gene>
    <name evidence="1" type="ORF">CWI39_3607p0010</name>
</gene>
<dbReference type="Proteomes" id="UP000293045">
    <property type="component" value="Unassembled WGS sequence"/>
</dbReference>
<dbReference type="InterPro" id="IPR012337">
    <property type="entry name" value="RNaseH-like_sf"/>
</dbReference>
<evidence type="ECO:0000313" key="2">
    <source>
        <dbReference type="Proteomes" id="UP000293045"/>
    </source>
</evidence>
<comment type="caution">
    <text evidence="1">The sequence shown here is derived from an EMBL/GenBank/DDBJ whole genome shotgun (WGS) entry which is preliminary data.</text>
</comment>
<evidence type="ECO:0000313" key="1">
    <source>
        <dbReference type="EMBL" id="TBT96570.1"/>
    </source>
</evidence>
<reference evidence="1 2" key="1">
    <citation type="submission" date="2017-12" db="EMBL/GenBank/DDBJ databases">
        <authorList>
            <person name="Pombert J.-F."/>
            <person name="Haag K.L."/>
            <person name="Ebert D."/>
        </authorList>
    </citation>
    <scope>NUCLEOTIDE SEQUENCE [LARGE SCALE GENOMIC DNA]</scope>
    <source>
        <strain evidence="1">IL-BN-2</strain>
    </source>
</reference>
<dbReference type="EMBL" id="PIXR01003607">
    <property type="protein sequence ID" value="TBT96570.1"/>
    <property type="molecule type" value="Genomic_DNA"/>
</dbReference>
<dbReference type="VEuPathDB" id="MicrosporidiaDB:CWI39_3607p0010"/>
<sequence>MDCVNHKRYSQVERVNQTLKRWLAKKLHETGGRSWIERLNNVVCAYNRTIHTDDLASEGKIRSDVAKPYKNYRERIIESNNSNKLKRDFSIGHQVLIKKTSI</sequence>
<name>A0A4Q9KR58_9MICR</name>